<dbReference type="InterPro" id="IPR013083">
    <property type="entry name" value="Znf_RING/FYVE/PHD"/>
</dbReference>
<keyword evidence="7" id="KW-1185">Reference proteome</keyword>
<protein>
    <submittedName>
        <fullName evidence="6">E3 ubiquitin-protein ligase MARCH2-like</fullName>
    </submittedName>
</protein>
<feature type="region of interest" description="Disordered" evidence="4">
    <location>
        <begin position="149"/>
        <end position="171"/>
    </location>
</feature>
<gene>
    <name evidence="6" type="ORF">C2845_PM08G24100</name>
</gene>
<sequence length="171" mass="17917">MRRDAVPAAPAAAGASPPIAAAVLPTGAVVIDVEGAPPPAEPPGVGCRICQLGPEDGGGSAAPGSEVIRLGCCCKDELGAAHRRCAEAWFRIKGDRLCNAWDGCLLQFPGDILAVAHGNDLQALRNMWFRCQKHYRVGSEKIHGAMAWPKNGKHPNNRGEGKPLLETAALL</sequence>
<evidence type="ECO:0000256" key="4">
    <source>
        <dbReference type="SAM" id="MobiDB-lite"/>
    </source>
</evidence>
<dbReference type="Gene3D" id="3.30.40.10">
    <property type="entry name" value="Zinc/RING finger domain, C3HC4 (zinc finger)"/>
    <property type="match status" value="1"/>
</dbReference>
<evidence type="ECO:0000256" key="2">
    <source>
        <dbReference type="ARBA" id="ARBA00022771"/>
    </source>
</evidence>
<evidence type="ECO:0000313" key="7">
    <source>
        <dbReference type="Proteomes" id="UP000275267"/>
    </source>
</evidence>
<keyword evidence="3" id="KW-0862">Zinc</keyword>
<dbReference type="EMBL" id="PQIB02000010">
    <property type="protein sequence ID" value="RLM93645.1"/>
    <property type="molecule type" value="Genomic_DNA"/>
</dbReference>
<evidence type="ECO:0000259" key="5">
    <source>
        <dbReference type="SMART" id="SM00744"/>
    </source>
</evidence>
<feature type="domain" description="RING-CH-type" evidence="5">
    <location>
        <begin position="46"/>
        <end position="99"/>
    </location>
</feature>
<dbReference type="Proteomes" id="UP000275267">
    <property type="component" value="Unassembled WGS sequence"/>
</dbReference>
<evidence type="ECO:0000313" key="6">
    <source>
        <dbReference type="EMBL" id="RLM93645.1"/>
    </source>
</evidence>
<dbReference type="InterPro" id="IPR011016">
    <property type="entry name" value="Znf_RING-CH"/>
</dbReference>
<proteinExistence type="predicted"/>
<evidence type="ECO:0000256" key="3">
    <source>
        <dbReference type="ARBA" id="ARBA00022833"/>
    </source>
</evidence>
<dbReference type="SMART" id="SM00744">
    <property type="entry name" value="RINGv"/>
    <property type="match status" value="1"/>
</dbReference>
<dbReference type="PANTHER" id="PTHR46214:SF8">
    <property type="entry name" value="RING_FYVE_PHD ZINC FINGER SUPERFAMILY PROTEIN"/>
    <property type="match status" value="1"/>
</dbReference>
<name>A0A3L6R2Z1_PANMI</name>
<dbReference type="STRING" id="4540.A0A3L6R2Z1"/>
<dbReference type="SUPFAM" id="SSF57850">
    <property type="entry name" value="RING/U-box"/>
    <property type="match status" value="1"/>
</dbReference>
<evidence type="ECO:0000256" key="1">
    <source>
        <dbReference type="ARBA" id="ARBA00022723"/>
    </source>
</evidence>
<dbReference type="GO" id="GO:0008270">
    <property type="term" value="F:zinc ion binding"/>
    <property type="evidence" value="ECO:0007669"/>
    <property type="project" value="UniProtKB-KW"/>
</dbReference>
<reference evidence="7" key="1">
    <citation type="journal article" date="2019" name="Nat. Commun.">
        <title>The genome of broomcorn millet.</title>
        <authorList>
            <person name="Zou C."/>
            <person name="Miki D."/>
            <person name="Li D."/>
            <person name="Tang Q."/>
            <person name="Xiao L."/>
            <person name="Rajput S."/>
            <person name="Deng P."/>
            <person name="Jia W."/>
            <person name="Huang R."/>
            <person name="Zhang M."/>
            <person name="Sun Y."/>
            <person name="Hu J."/>
            <person name="Fu X."/>
            <person name="Schnable P.S."/>
            <person name="Li F."/>
            <person name="Zhang H."/>
            <person name="Feng B."/>
            <person name="Zhu X."/>
            <person name="Liu R."/>
            <person name="Schnable J.C."/>
            <person name="Zhu J.-K."/>
            <person name="Zhang H."/>
        </authorList>
    </citation>
    <scope>NUCLEOTIDE SEQUENCE [LARGE SCALE GENOMIC DNA]</scope>
</reference>
<dbReference type="AlphaFoldDB" id="A0A3L6R2Z1"/>
<dbReference type="Pfam" id="PF12906">
    <property type="entry name" value="RINGv"/>
    <property type="match status" value="1"/>
</dbReference>
<accession>A0A3L6R2Z1</accession>
<keyword evidence="1" id="KW-0479">Metal-binding</keyword>
<comment type="caution">
    <text evidence="6">The sequence shown here is derived from an EMBL/GenBank/DDBJ whole genome shotgun (WGS) entry which is preliminary data.</text>
</comment>
<keyword evidence="2" id="KW-0863">Zinc-finger</keyword>
<dbReference type="PANTHER" id="PTHR46214">
    <property type="entry name" value="ZINC FINGER, RING-CH-TYPE"/>
    <property type="match status" value="1"/>
</dbReference>
<organism evidence="6 7">
    <name type="scientific">Panicum miliaceum</name>
    <name type="common">Proso millet</name>
    <name type="synonym">Broomcorn millet</name>
    <dbReference type="NCBI Taxonomy" id="4540"/>
    <lineage>
        <taxon>Eukaryota</taxon>
        <taxon>Viridiplantae</taxon>
        <taxon>Streptophyta</taxon>
        <taxon>Embryophyta</taxon>
        <taxon>Tracheophyta</taxon>
        <taxon>Spermatophyta</taxon>
        <taxon>Magnoliopsida</taxon>
        <taxon>Liliopsida</taxon>
        <taxon>Poales</taxon>
        <taxon>Poaceae</taxon>
        <taxon>PACMAD clade</taxon>
        <taxon>Panicoideae</taxon>
        <taxon>Panicodae</taxon>
        <taxon>Paniceae</taxon>
        <taxon>Panicinae</taxon>
        <taxon>Panicum</taxon>
        <taxon>Panicum sect. Panicum</taxon>
    </lineage>
</organism>
<dbReference type="OrthoDB" id="1734943at2759"/>